<comment type="caution">
    <text evidence="9">The sequence shown here is derived from an EMBL/GenBank/DDBJ whole genome shotgun (WGS) entry which is preliminary data.</text>
</comment>
<organism evidence="9 10">
    <name type="scientific">Palleronia aestuarii</name>
    <dbReference type="NCBI Taxonomy" id="568105"/>
    <lineage>
        <taxon>Bacteria</taxon>
        <taxon>Pseudomonadati</taxon>
        <taxon>Pseudomonadota</taxon>
        <taxon>Alphaproteobacteria</taxon>
        <taxon>Rhodobacterales</taxon>
        <taxon>Roseobacteraceae</taxon>
        <taxon>Palleronia</taxon>
    </lineage>
</organism>
<keyword evidence="3" id="KW-0464">Manganese</keyword>
<gene>
    <name evidence="9" type="ORF">LX81_03088</name>
</gene>
<evidence type="ECO:0000256" key="7">
    <source>
        <dbReference type="ARBA" id="ARBA00044951"/>
    </source>
</evidence>
<evidence type="ECO:0000256" key="3">
    <source>
        <dbReference type="ARBA" id="ARBA00023211"/>
    </source>
</evidence>
<dbReference type="CDD" id="cd20309">
    <property type="entry name" value="cupin_EcSI"/>
    <property type="match status" value="1"/>
</dbReference>
<dbReference type="EMBL" id="QKZL01000016">
    <property type="protein sequence ID" value="PZX13754.1"/>
    <property type="molecule type" value="Genomic_DNA"/>
</dbReference>
<comment type="cofactor">
    <cofactor evidence="1">
        <name>Mn(2+)</name>
        <dbReference type="ChEBI" id="CHEBI:29035"/>
    </cofactor>
</comment>
<evidence type="ECO:0000256" key="6">
    <source>
        <dbReference type="ARBA" id="ARBA00044907"/>
    </source>
</evidence>
<keyword evidence="5" id="KW-0119">Carbohydrate metabolism</keyword>
<dbReference type="RefSeq" id="WP_111538172.1">
    <property type="nucleotide sequence ID" value="NZ_QKZL01000016.1"/>
</dbReference>
<dbReference type="Gene3D" id="2.60.120.10">
    <property type="entry name" value="Jelly Rolls"/>
    <property type="match status" value="1"/>
</dbReference>
<dbReference type="GO" id="GO:0046872">
    <property type="term" value="F:metal ion binding"/>
    <property type="evidence" value="ECO:0007669"/>
    <property type="project" value="UniProtKB-KW"/>
</dbReference>
<evidence type="ECO:0000256" key="8">
    <source>
        <dbReference type="ARBA" id="ARBA00044972"/>
    </source>
</evidence>
<dbReference type="InterPro" id="IPR047581">
    <property type="entry name" value="EcSI_cupin"/>
</dbReference>
<dbReference type="GO" id="GO:0047828">
    <property type="term" value="F:D-lyxose ketol-isomerase activity"/>
    <property type="evidence" value="ECO:0007669"/>
    <property type="project" value="UniProtKB-EC"/>
</dbReference>
<dbReference type="InterPro" id="IPR014710">
    <property type="entry name" value="RmlC-like_jellyroll"/>
</dbReference>
<dbReference type="InterPro" id="IPR010864">
    <property type="entry name" value="D-lyxose_isomer"/>
</dbReference>
<evidence type="ECO:0000256" key="4">
    <source>
        <dbReference type="ARBA" id="ARBA00023235"/>
    </source>
</evidence>
<dbReference type="AlphaFoldDB" id="A0A2W7NA66"/>
<comment type="similarity">
    <text evidence="7">Belongs to the D-lyxose ketol-isomerase family.</text>
</comment>
<evidence type="ECO:0000313" key="10">
    <source>
        <dbReference type="Proteomes" id="UP000248916"/>
    </source>
</evidence>
<comment type="catalytic activity">
    <reaction evidence="6">
        <text>D-lyxose = D-xylulose</text>
        <dbReference type="Rhea" id="RHEA:14201"/>
        <dbReference type="ChEBI" id="CHEBI:16789"/>
        <dbReference type="ChEBI" id="CHEBI:17140"/>
        <dbReference type="EC" id="5.3.1.15"/>
    </reaction>
</comment>
<dbReference type="OrthoDB" id="27002at2"/>
<evidence type="ECO:0000256" key="2">
    <source>
        <dbReference type="ARBA" id="ARBA00022723"/>
    </source>
</evidence>
<evidence type="ECO:0000256" key="5">
    <source>
        <dbReference type="ARBA" id="ARBA00023277"/>
    </source>
</evidence>
<dbReference type="SUPFAM" id="SSF51182">
    <property type="entry name" value="RmlC-like cupins"/>
    <property type="match status" value="1"/>
</dbReference>
<evidence type="ECO:0000256" key="1">
    <source>
        <dbReference type="ARBA" id="ARBA00001936"/>
    </source>
</evidence>
<proteinExistence type="inferred from homology"/>
<keyword evidence="10" id="KW-1185">Reference proteome</keyword>
<name>A0A2W7NA66_9RHOB</name>
<protein>
    <recommendedName>
        <fullName evidence="8">D-lyxose ketol-isomerase</fullName>
        <ecNumber evidence="8">5.3.1.15</ecNumber>
    </recommendedName>
</protein>
<reference evidence="9 10" key="1">
    <citation type="submission" date="2018-06" db="EMBL/GenBank/DDBJ databases">
        <title>Genomic Encyclopedia of Archaeal and Bacterial Type Strains, Phase II (KMG-II): from individual species to whole genera.</title>
        <authorList>
            <person name="Goeker M."/>
        </authorList>
    </citation>
    <scope>NUCLEOTIDE SEQUENCE [LARGE SCALE GENOMIC DNA]</scope>
    <source>
        <strain evidence="9 10">DSM 22009</strain>
    </source>
</reference>
<evidence type="ECO:0000313" key="9">
    <source>
        <dbReference type="EMBL" id="PZX13754.1"/>
    </source>
</evidence>
<dbReference type="InterPro" id="IPR011051">
    <property type="entry name" value="RmlC_Cupin_sf"/>
</dbReference>
<dbReference type="Proteomes" id="UP000248916">
    <property type="component" value="Unassembled WGS sequence"/>
</dbReference>
<keyword evidence="2" id="KW-0479">Metal-binding</keyword>
<keyword evidence="4" id="KW-0413">Isomerase</keyword>
<accession>A0A2W7NA66</accession>
<dbReference type="EC" id="5.3.1.15" evidence="8"/>
<dbReference type="Pfam" id="PF07385">
    <property type="entry name" value="Lyx_isomer"/>
    <property type="match status" value="1"/>
</dbReference>
<sequence length="219" mass="24597">MKRSEINAAIRDFDALIARHGFAMPDFAAWTAEDHAASPERSRWLAERQIGWDVTDFGHGDFAARGLALFCIRNGLDGPEERPYAEKLLMVGVDQETPYHAHKHKLEDIIVRGGGTLCVEFTDEGSVEPDEGPLFDHAMIDGARVPAFQVHRLEPGQSITIPRGLQHRFWGEGAPVFVAEVSQRNDDRTDNFFLEGVGRFSEIEEDEAPWRLLWNEGSA</sequence>